<dbReference type="AlphaFoldDB" id="A0AAV8XDZ3"/>
<sequence>MVQETIILQIENPEEKKYSIPDSDLIFELQKFLCKSRGSSITSNYNCDICDESYGCINCLKSHYETLHITNTVTQYKCKFSTHLSKSLVCPVCDLTFNNRSDTMDHYITHSVACEICGSGFDRQMHLTDHYKTSHNKGDYQATYECELCKSIYQYPVSLTKHYQTFHKMILCQVCKFRFGSVKELQDHEKNSPTKIKCFALCMQ</sequence>
<evidence type="ECO:0000256" key="5">
    <source>
        <dbReference type="PROSITE-ProRule" id="PRU00042"/>
    </source>
</evidence>
<accession>A0AAV8XDZ3</accession>
<dbReference type="EMBL" id="JANEYF010003397">
    <property type="protein sequence ID" value="KAJ8936699.1"/>
    <property type="molecule type" value="Genomic_DNA"/>
</dbReference>
<dbReference type="InterPro" id="IPR013087">
    <property type="entry name" value="Znf_C2H2_type"/>
</dbReference>
<feature type="domain" description="C2H2-type" evidence="6">
    <location>
        <begin position="112"/>
        <end position="135"/>
    </location>
</feature>
<organism evidence="7 8">
    <name type="scientific">Rhamnusium bicolor</name>
    <dbReference type="NCBI Taxonomy" id="1586634"/>
    <lineage>
        <taxon>Eukaryota</taxon>
        <taxon>Metazoa</taxon>
        <taxon>Ecdysozoa</taxon>
        <taxon>Arthropoda</taxon>
        <taxon>Hexapoda</taxon>
        <taxon>Insecta</taxon>
        <taxon>Pterygota</taxon>
        <taxon>Neoptera</taxon>
        <taxon>Endopterygota</taxon>
        <taxon>Coleoptera</taxon>
        <taxon>Polyphaga</taxon>
        <taxon>Cucujiformia</taxon>
        <taxon>Chrysomeloidea</taxon>
        <taxon>Cerambycidae</taxon>
        <taxon>Lepturinae</taxon>
        <taxon>Rhagiini</taxon>
        <taxon>Rhamnusium</taxon>
    </lineage>
</organism>
<dbReference type="SUPFAM" id="SSF57667">
    <property type="entry name" value="beta-beta-alpha zinc fingers"/>
    <property type="match status" value="1"/>
</dbReference>
<dbReference type="Gene3D" id="3.30.160.60">
    <property type="entry name" value="Classic Zinc Finger"/>
    <property type="match status" value="2"/>
</dbReference>
<dbReference type="Pfam" id="PF00096">
    <property type="entry name" value="zf-C2H2"/>
    <property type="match status" value="2"/>
</dbReference>
<keyword evidence="1" id="KW-0479">Metal-binding</keyword>
<proteinExistence type="predicted"/>
<reference evidence="7" key="1">
    <citation type="journal article" date="2023" name="Insect Mol. Biol.">
        <title>Genome sequencing provides insights into the evolution of gene families encoding plant cell wall-degrading enzymes in longhorned beetles.</title>
        <authorList>
            <person name="Shin N.R."/>
            <person name="Okamura Y."/>
            <person name="Kirsch R."/>
            <person name="Pauchet Y."/>
        </authorList>
    </citation>
    <scope>NUCLEOTIDE SEQUENCE</scope>
    <source>
        <strain evidence="7">RBIC_L_NR</strain>
    </source>
</reference>
<dbReference type="PROSITE" id="PS00028">
    <property type="entry name" value="ZINC_FINGER_C2H2_1"/>
    <property type="match status" value="4"/>
</dbReference>
<evidence type="ECO:0000256" key="4">
    <source>
        <dbReference type="ARBA" id="ARBA00022833"/>
    </source>
</evidence>
<evidence type="ECO:0000313" key="7">
    <source>
        <dbReference type="EMBL" id="KAJ8936699.1"/>
    </source>
</evidence>
<keyword evidence="2" id="KW-0677">Repeat</keyword>
<evidence type="ECO:0000313" key="8">
    <source>
        <dbReference type="Proteomes" id="UP001162156"/>
    </source>
</evidence>
<dbReference type="PANTHER" id="PTHR24379:SF121">
    <property type="entry name" value="C2H2-TYPE DOMAIN-CONTAINING PROTEIN"/>
    <property type="match status" value="1"/>
</dbReference>
<protein>
    <recommendedName>
        <fullName evidence="6">C2H2-type domain-containing protein</fullName>
    </recommendedName>
</protein>
<dbReference type="PROSITE" id="PS50157">
    <property type="entry name" value="ZINC_FINGER_C2H2_2"/>
    <property type="match status" value="1"/>
</dbReference>
<name>A0AAV8XDZ3_9CUCU</name>
<dbReference type="GO" id="GO:0008270">
    <property type="term" value="F:zinc ion binding"/>
    <property type="evidence" value="ECO:0007669"/>
    <property type="project" value="UniProtKB-KW"/>
</dbReference>
<comment type="caution">
    <text evidence="7">The sequence shown here is derived from an EMBL/GenBank/DDBJ whole genome shotgun (WGS) entry which is preliminary data.</text>
</comment>
<dbReference type="SMART" id="SM00355">
    <property type="entry name" value="ZnF_C2H2"/>
    <property type="match status" value="5"/>
</dbReference>
<evidence type="ECO:0000256" key="2">
    <source>
        <dbReference type="ARBA" id="ARBA00022737"/>
    </source>
</evidence>
<evidence type="ECO:0000259" key="6">
    <source>
        <dbReference type="PROSITE" id="PS50157"/>
    </source>
</evidence>
<dbReference type="PANTHER" id="PTHR24379">
    <property type="entry name" value="KRAB AND ZINC FINGER DOMAIN-CONTAINING"/>
    <property type="match status" value="1"/>
</dbReference>
<keyword evidence="4" id="KW-0862">Zinc</keyword>
<dbReference type="Proteomes" id="UP001162156">
    <property type="component" value="Unassembled WGS sequence"/>
</dbReference>
<gene>
    <name evidence="7" type="ORF">NQ314_012198</name>
</gene>
<keyword evidence="3 5" id="KW-0863">Zinc-finger</keyword>
<dbReference type="InterPro" id="IPR036236">
    <property type="entry name" value="Znf_C2H2_sf"/>
</dbReference>
<evidence type="ECO:0000256" key="3">
    <source>
        <dbReference type="ARBA" id="ARBA00022771"/>
    </source>
</evidence>
<keyword evidence="8" id="KW-1185">Reference proteome</keyword>
<evidence type="ECO:0000256" key="1">
    <source>
        <dbReference type="ARBA" id="ARBA00022723"/>
    </source>
</evidence>